<name>A0ABV7WX52_9GAMM</name>
<feature type="transmembrane region" description="Helical" evidence="9">
    <location>
        <begin position="104"/>
        <end position="121"/>
    </location>
</feature>
<feature type="transmembrane region" description="Helical" evidence="9">
    <location>
        <begin position="39"/>
        <end position="62"/>
    </location>
</feature>
<gene>
    <name evidence="10" type="primary">mreD</name>
    <name evidence="10" type="ORF">ACFOND_14810</name>
</gene>
<keyword evidence="8" id="KW-0997">Cell inner membrane</keyword>
<keyword evidence="6 9" id="KW-1133">Transmembrane helix</keyword>
<sequence>MKQKPPHGLWLIAVSFFIAFSLAAVPIPGQFQLARPDFVGLFLIFWCLVLPERFGITMAFVVGILYDTLIGTQLGTYGLVFSSVAYLVLLLNFRLRMYPLGQQAMVVFLILGISHVLVQWLKDWFVGGITGEMQIWPALVSAIVWPWVYGIGRNLMQYFRVQ</sequence>
<accession>A0ABV7WX52</accession>
<feature type="transmembrane region" description="Helical" evidence="9">
    <location>
        <begin position="74"/>
        <end position="92"/>
    </location>
</feature>
<dbReference type="InterPro" id="IPR026034">
    <property type="entry name" value="MreD_proteobac"/>
</dbReference>
<evidence type="ECO:0000256" key="6">
    <source>
        <dbReference type="ARBA" id="ARBA00022989"/>
    </source>
</evidence>
<evidence type="ECO:0000256" key="5">
    <source>
        <dbReference type="ARBA" id="ARBA00022960"/>
    </source>
</evidence>
<keyword evidence="11" id="KW-1185">Reference proteome</keyword>
<evidence type="ECO:0000256" key="8">
    <source>
        <dbReference type="PIRNR" id="PIRNR018472"/>
    </source>
</evidence>
<keyword evidence="3 8" id="KW-1003">Cell membrane</keyword>
<evidence type="ECO:0000256" key="9">
    <source>
        <dbReference type="SAM" id="Phobius"/>
    </source>
</evidence>
<organism evidence="10 11">
    <name type="scientific">Reinekea marina</name>
    <dbReference type="NCBI Taxonomy" id="1310421"/>
    <lineage>
        <taxon>Bacteria</taxon>
        <taxon>Pseudomonadati</taxon>
        <taxon>Pseudomonadota</taxon>
        <taxon>Gammaproteobacteria</taxon>
        <taxon>Oceanospirillales</taxon>
        <taxon>Saccharospirillaceae</taxon>
        <taxon>Reinekea</taxon>
    </lineage>
</organism>
<comment type="function">
    <text evidence="8">Involved in formation of the rod shape of the cell. May also contribute to regulation of formation of penicillin-binding proteins.</text>
</comment>
<keyword evidence="7 8" id="KW-0472">Membrane</keyword>
<evidence type="ECO:0000256" key="1">
    <source>
        <dbReference type="ARBA" id="ARBA00004651"/>
    </source>
</evidence>
<proteinExistence type="inferred from homology"/>
<evidence type="ECO:0000256" key="7">
    <source>
        <dbReference type="ARBA" id="ARBA00023136"/>
    </source>
</evidence>
<evidence type="ECO:0000256" key="3">
    <source>
        <dbReference type="ARBA" id="ARBA00022475"/>
    </source>
</evidence>
<evidence type="ECO:0000313" key="10">
    <source>
        <dbReference type="EMBL" id="MFC3702904.1"/>
    </source>
</evidence>
<comment type="subcellular location">
    <subcellularLocation>
        <location evidence="8">Cell inner membrane</location>
    </subcellularLocation>
    <subcellularLocation>
        <location evidence="1">Cell membrane</location>
        <topology evidence="1">Multi-pass membrane protein</topology>
    </subcellularLocation>
</comment>
<comment type="caution">
    <text evidence="10">The sequence shown here is derived from an EMBL/GenBank/DDBJ whole genome shotgun (WGS) entry which is preliminary data.</text>
</comment>
<protein>
    <recommendedName>
        <fullName evidence="8">Rod shape-determining protein MreD</fullName>
    </recommendedName>
</protein>
<feature type="transmembrane region" description="Helical" evidence="9">
    <location>
        <begin position="133"/>
        <end position="152"/>
    </location>
</feature>
<dbReference type="NCBIfam" id="TIGR03426">
    <property type="entry name" value="shape_MreD"/>
    <property type="match status" value="1"/>
</dbReference>
<dbReference type="PIRSF" id="PIRSF018472">
    <property type="entry name" value="MreD_proteobac"/>
    <property type="match status" value="1"/>
</dbReference>
<dbReference type="Proteomes" id="UP001595710">
    <property type="component" value="Unassembled WGS sequence"/>
</dbReference>
<dbReference type="InterPro" id="IPR007227">
    <property type="entry name" value="Cell_shape_determining_MreD"/>
</dbReference>
<dbReference type="EMBL" id="JBHRYN010000060">
    <property type="protein sequence ID" value="MFC3702904.1"/>
    <property type="molecule type" value="Genomic_DNA"/>
</dbReference>
<evidence type="ECO:0000256" key="2">
    <source>
        <dbReference type="ARBA" id="ARBA00007776"/>
    </source>
</evidence>
<dbReference type="RefSeq" id="WP_215999502.1">
    <property type="nucleotide sequence ID" value="NZ_JAUFQI010000001.1"/>
</dbReference>
<dbReference type="PANTHER" id="PTHR37484:SF1">
    <property type="entry name" value="ROD SHAPE-DETERMINING PROTEIN MRED"/>
    <property type="match status" value="1"/>
</dbReference>
<feature type="transmembrane region" description="Helical" evidence="9">
    <location>
        <begin position="6"/>
        <end position="27"/>
    </location>
</feature>
<evidence type="ECO:0000313" key="11">
    <source>
        <dbReference type="Proteomes" id="UP001595710"/>
    </source>
</evidence>
<comment type="similarity">
    <text evidence="2 8">Belongs to the MreD family.</text>
</comment>
<keyword evidence="5 8" id="KW-0133">Cell shape</keyword>
<keyword evidence="4 9" id="KW-0812">Transmembrane</keyword>
<reference evidence="11" key="1">
    <citation type="journal article" date="2019" name="Int. J. Syst. Evol. Microbiol.">
        <title>The Global Catalogue of Microorganisms (GCM) 10K type strain sequencing project: providing services to taxonomists for standard genome sequencing and annotation.</title>
        <authorList>
            <consortium name="The Broad Institute Genomics Platform"/>
            <consortium name="The Broad Institute Genome Sequencing Center for Infectious Disease"/>
            <person name="Wu L."/>
            <person name="Ma J."/>
        </authorList>
    </citation>
    <scope>NUCLEOTIDE SEQUENCE [LARGE SCALE GENOMIC DNA]</scope>
    <source>
        <strain evidence="11">CECT 8288</strain>
    </source>
</reference>
<evidence type="ECO:0000256" key="4">
    <source>
        <dbReference type="ARBA" id="ARBA00022692"/>
    </source>
</evidence>
<dbReference type="Pfam" id="PF04093">
    <property type="entry name" value="MreD"/>
    <property type="match status" value="1"/>
</dbReference>
<dbReference type="PANTHER" id="PTHR37484">
    <property type="entry name" value="ROD SHAPE-DETERMINING PROTEIN MRED"/>
    <property type="match status" value="1"/>
</dbReference>